<organism evidence="2 3">
    <name type="scientific">Cannabis sativa</name>
    <name type="common">Hemp</name>
    <name type="synonym">Marijuana</name>
    <dbReference type="NCBI Taxonomy" id="3483"/>
    <lineage>
        <taxon>Eukaryota</taxon>
        <taxon>Viridiplantae</taxon>
        <taxon>Streptophyta</taxon>
        <taxon>Embryophyta</taxon>
        <taxon>Tracheophyta</taxon>
        <taxon>Spermatophyta</taxon>
        <taxon>Magnoliopsida</taxon>
        <taxon>eudicotyledons</taxon>
        <taxon>Gunneridae</taxon>
        <taxon>Pentapetalae</taxon>
        <taxon>rosids</taxon>
        <taxon>fabids</taxon>
        <taxon>Rosales</taxon>
        <taxon>Cannabaceae</taxon>
        <taxon>Cannabis</taxon>
    </lineage>
</organism>
<accession>A0A803NFN8</accession>
<proteinExistence type="predicted"/>
<dbReference type="PANTHER" id="PTHR47723">
    <property type="entry name" value="OS05G0353850 PROTEIN"/>
    <property type="match status" value="1"/>
</dbReference>
<keyword evidence="3" id="KW-1185">Reference proteome</keyword>
<dbReference type="AlphaFoldDB" id="A0A803NFN8"/>
<protein>
    <recommendedName>
        <fullName evidence="1">RNase H type-1 domain-containing protein</fullName>
    </recommendedName>
</protein>
<dbReference type="EnsemblPlants" id="evm.model.01.1122">
    <property type="protein sequence ID" value="cds.evm.model.01.1122"/>
    <property type="gene ID" value="evm.TU.01.1122"/>
</dbReference>
<reference evidence="2" key="1">
    <citation type="submission" date="2018-11" db="EMBL/GenBank/DDBJ databases">
        <authorList>
            <person name="Grassa J C."/>
        </authorList>
    </citation>
    <scope>NUCLEOTIDE SEQUENCE [LARGE SCALE GENOMIC DNA]</scope>
</reference>
<dbReference type="Proteomes" id="UP000596661">
    <property type="component" value="Chromosome 1"/>
</dbReference>
<dbReference type="EMBL" id="UZAU01000023">
    <property type="status" value="NOT_ANNOTATED_CDS"/>
    <property type="molecule type" value="Genomic_DNA"/>
</dbReference>
<dbReference type="InterPro" id="IPR053151">
    <property type="entry name" value="RNase_H-like"/>
</dbReference>
<evidence type="ECO:0000313" key="2">
    <source>
        <dbReference type="EnsemblPlants" id="cds.evm.model.01.1122"/>
    </source>
</evidence>
<name>A0A803NFN8_CANSA</name>
<dbReference type="GO" id="GO:0004523">
    <property type="term" value="F:RNA-DNA hybrid ribonuclease activity"/>
    <property type="evidence" value="ECO:0007669"/>
    <property type="project" value="InterPro"/>
</dbReference>
<feature type="domain" description="RNase H type-1" evidence="1">
    <location>
        <begin position="302"/>
        <end position="401"/>
    </location>
</feature>
<evidence type="ECO:0000313" key="3">
    <source>
        <dbReference type="Proteomes" id="UP000596661"/>
    </source>
</evidence>
<dbReference type="InterPro" id="IPR002156">
    <property type="entry name" value="RNaseH_domain"/>
</dbReference>
<dbReference type="Gramene" id="evm.model.01.1122">
    <property type="protein sequence ID" value="cds.evm.model.01.1122"/>
    <property type="gene ID" value="evm.TU.01.1122"/>
</dbReference>
<dbReference type="Pfam" id="PF13456">
    <property type="entry name" value="RVT_3"/>
    <property type="match status" value="1"/>
</dbReference>
<dbReference type="GO" id="GO:0003676">
    <property type="term" value="F:nucleic acid binding"/>
    <property type="evidence" value="ECO:0007669"/>
    <property type="project" value="InterPro"/>
</dbReference>
<reference evidence="2" key="2">
    <citation type="submission" date="2021-03" db="UniProtKB">
        <authorList>
            <consortium name="EnsemblPlants"/>
        </authorList>
    </citation>
    <scope>IDENTIFICATION</scope>
</reference>
<evidence type="ECO:0000259" key="1">
    <source>
        <dbReference type="Pfam" id="PF13456"/>
    </source>
</evidence>
<sequence length="427" mass="48051">MRLGWLGRLRATGLDRLGGVPVLRQRWTILKAQGIPFSLFGPWLNPATKYFDCFSSKQSLPKSQMKDYLALGSKPTTLTLVAPMTMIRDELSSQSLEWVEYIVHEEFQTRSARYCTDTRSAAKVVWVPKQGKEFLDYFGGIFANNFDTERPSLNMTIRDGFSKEDQRNPLLILDVAKIRKTLFAMNNNKAPGPDVLIPKVHNPKKVMQFTPISLCNVTYKEGLISRKLRATDNVWTSSTLSLANKLTNSKHPSSLAIMPQMYSLRLLRLWYLGGLFLPLTGLRSTCDVRRGRETMCVSTMARDHLGTFVWVAINNFPFFDSLIGEAAASLAIETSIALGYNFVMVKSDSKVVINAIRGLSPRWDIDSYISNCRSTAKLLSGCNFAKNFRLCNFVAHKVAKCAYTNNLSGMIDVSLIPKNIMCNDHEV</sequence>
<dbReference type="PANTHER" id="PTHR47723:SF23">
    <property type="entry name" value="REVERSE TRANSCRIPTASE-LIKE PROTEIN"/>
    <property type="match status" value="1"/>
</dbReference>